<accession>A0A3S0RVE9</accession>
<evidence type="ECO:0000313" key="3">
    <source>
        <dbReference type="EMBL" id="RUL51923.1"/>
    </source>
</evidence>
<dbReference type="PROSITE" id="PS51737">
    <property type="entry name" value="RECOMBINASE_DNA_BIND"/>
    <property type="match status" value="1"/>
</dbReference>
<keyword evidence="4" id="KW-1185">Reference proteome</keyword>
<evidence type="ECO:0000259" key="2">
    <source>
        <dbReference type="PROSITE" id="PS51737"/>
    </source>
</evidence>
<reference evidence="3 4" key="1">
    <citation type="submission" date="2018-12" db="EMBL/GenBank/DDBJ databases">
        <title>Lysinibacillus antri sp. nov., isolated from a cave soil.</title>
        <authorList>
            <person name="Narsing Rao M.P."/>
            <person name="Zhang H."/>
            <person name="Dong Z.-Y."/>
            <person name="Niu X.-K."/>
            <person name="Zhang K."/>
            <person name="Fang B.-Z."/>
            <person name="Kang Y.-Q."/>
            <person name="Xiao M."/>
            <person name="Li W.-J."/>
        </authorList>
    </citation>
    <scope>NUCLEOTIDE SEQUENCE [LARGE SCALE GENOMIC DNA]</scope>
    <source>
        <strain evidence="3 4">SYSU K30002</strain>
    </source>
</reference>
<dbReference type="InterPro" id="IPR036162">
    <property type="entry name" value="Resolvase-like_N_sf"/>
</dbReference>
<dbReference type="Pfam" id="PF07508">
    <property type="entry name" value="Recombinase"/>
    <property type="match status" value="1"/>
</dbReference>
<dbReference type="CDD" id="cd00338">
    <property type="entry name" value="Ser_Recombinase"/>
    <property type="match status" value="1"/>
</dbReference>
<dbReference type="AlphaFoldDB" id="A0A3S0RVE9"/>
<dbReference type="Proteomes" id="UP000287910">
    <property type="component" value="Unassembled WGS sequence"/>
</dbReference>
<dbReference type="GO" id="GO:0000150">
    <property type="term" value="F:DNA strand exchange activity"/>
    <property type="evidence" value="ECO:0007669"/>
    <property type="project" value="InterPro"/>
</dbReference>
<dbReference type="RefSeq" id="WP_126659279.1">
    <property type="nucleotide sequence ID" value="NZ_RYYR01000013.1"/>
</dbReference>
<comment type="caution">
    <text evidence="3">The sequence shown here is derived from an EMBL/GenBank/DDBJ whole genome shotgun (WGS) entry which is preliminary data.</text>
</comment>
<dbReference type="PANTHER" id="PTHR30461">
    <property type="entry name" value="DNA-INVERTASE FROM LAMBDOID PROPHAGE"/>
    <property type="match status" value="1"/>
</dbReference>
<sequence>MKTKKKFKFNKKVKATAYLRYSDKKQDGNNSLEIQKSQIELLAERENLEITEWRADKATSAFHNNVRKRKGIQLLLEDIANGAEAVCFYEESRITRSITDFYNEIYIPIRKQYPHVKFFSTQSDGEWNPDDPITQAKLVFAAEESEIKSTRAIDAQMTLLQLDQPKRPGSRTPVGYDLENGVLYPNEDSTVVQLIYHLASWGHSHATIAEFLNKCAITTKKVKSWNSSTISYILSNRAYSGNLAWNVRTSYEISKPKPEKDIDLFKNVHSSIINPTVAHLVQQITDLKNLYGTMNTPFYLRSIIKCKSCDSYLLAKDNSPKNKPGQYRIYKCASCKNSVSIIPVHQTVLGDLQKKWSTQLNTFLTTSREQLKRWNTKLIKSKDKLKQKRELTLLNEKILADDIANSPLLSEVFLTTKNHLQEEITYISETIEEINLLLEEEYLVIILKEMLEHSFSDFTDTELRVFFLMFFDEVVVNFERNNEIHISYRLSPFILLENATGYVTEQIR</sequence>
<evidence type="ECO:0000256" key="1">
    <source>
        <dbReference type="ARBA" id="ARBA00009913"/>
    </source>
</evidence>
<dbReference type="Gene3D" id="3.90.1750.20">
    <property type="entry name" value="Putative Large Serine Recombinase, Chain B, Domain 2"/>
    <property type="match status" value="1"/>
</dbReference>
<dbReference type="SUPFAM" id="SSF53041">
    <property type="entry name" value="Resolvase-like"/>
    <property type="match status" value="1"/>
</dbReference>
<dbReference type="PANTHER" id="PTHR30461:SF26">
    <property type="entry name" value="RESOLVASE HOMOLOG YNEB"/>
    <property type="match status" value="1"/>
</dbReference>
<dbReference type="InterPro" id="IPR050639">
    <property type="entry name" value="SSR_resolvase"/>
</dbReference>
<protein>
    <submittedName>
        <fullName evidence="3">Recombinase family protein</fullName>
    </submittedName>
</protein>
<gene>
    <name evidence="3" type="ORF">EK386_11320</name>
</gene>
<evidence type="ECO:0000313" key="4">
    <source>
        <dbReference type="Proteomes" id="UP000287910"/>
    </source>
</evidence>
<dbReference type="GO" id="GO:0003677">
    <property type="term" value="F:DNA binding"/>
    <property type="evidence" value="ECO:0007669"/>
    <property type="project" value="InterPro"/>
</dbReference>
<comment type="similarity">
    <text evidence="1">Belongs to the site-specific recombinase resolvase family.</text>
</comment>
<organism evidence="3 4">
    <name type="scientific">Lysinibacillus antri</name>
    <dbReference type="NCBI Taxonomy" id="2498145"/>
    <lineage>
        <taxon>Bacteria</taxon>
        <taxon>Bacillati</taxon>
        <taxon>Bacillota</taxon>
        <taxon>Bacilli</taxon>
        <taxon>Bacillales</taxon>
        <taxon>Bacillaceae</taxon>
        <taxon>Lysinibacillus</taxon>
    </lineage>
</organism>
<dbReference type="Gene3D" id="3.40.50.1390">
    <property type="entry name" value="Resolvase, N-terminal catalytic domain"/>
    <property type="match status" value="1"/>
</dbReference>
<dbReference type="InterPro" id="IPR011109">
    <property type="entry name" value="DNA_bind_recombinase_dom"/>
</dbReference>
<dbReference type="Pfam" id="PF00239">
    <property type="entry name" value="Resolvase"/>
    <property type="match status" value="1"/>
</dbReference>
<dbReference type="InterPro" id="IPR038109">
    <property type="entry name" value="DNA_bind_recomb_sf"/>
</dbReference>
<dbReference type="SMART" id="SM00857">
    <property type="entry name" value="Resolvase"/>
    <property type="match status" value="1"/>
</dbReference>
<dbReference type="EMBL" id="RYYR01000013">
    <property type="protein sequence ID" value="RUL51923.1"/>
    <property type="molecule type" value="Genomic_DNA"/>
</dbReference>
<dbReference type="InterPro" id="IPR006119">
    <property type="entry name" value="Resolv_N"/>
</dbReference>
<name>A0A3S0RVE9_9BACI</name>
<feature type="domain" description="Recombinase" evidence="2">
    <location>
        <begin position="173"/>
        <end position="291"/>
    </location>
</feature>
<proteinExistence type="inferred from homology"/>